<evidence type="ECO:0000256" key="8">
    <source>
        <dbReference type="ARBA" id="ARBA00023136"/>
    </source>
</evidence>
<keyword evidence="8 10" id="KW-0472">Membrane</keyword>
<comment type="similarity">
    <text evidence="1 9">Belongs to the peptidase A8 family.</text>
</comment>
<feature type="transmembrane region" description="Helical" evidence="10">
    <location>
        <begin position="21"/>
        <end position="41"/>
    </location>
</feature>
<reference evidence="11 12" key="2">
    <citation type="submission" date="2018-10" db="EMBL/GenBank/DDBJ databases">
        <title>Detection and isolation of Mycoplasma hominis as a predominant microorganism from pelvic cavity of patient with salpingitis and tubo-ovarian abscess.</title>
        <authorList>
            <person name="Guschin A.E."/>
            <person name="Khayrullina G.A."/>
            <person name="Rakovskaya I.V."/>
            <person name="Shelenkov A.A."/>
            <person name="Shagin D.A."/>
        </authorList>
    </citation>
    <scope>NUCLEOTIDE SEQUENCE [LARGE SCALE GENOMIC DNA]</scope>
    <source>
        <strain evidence="12">TOA</strain>
    </source>
</reference>
<reference evidence="11 12" key="1">
    <citation type="submission" date="2014-08" db="EMBL/GenBank/DDBJ databases">
        <authorList>
            <person name="Kuleshov K."/>
            <person name="Dedkov V."/>
            <person name="Markelov M."/>
            <person name="Pimkina E."/>
        </authorList>
    </citation>
    <scope>NUCLEOTIDE SEQUENCE [LARGE SCALE GENOMIC DNA]</scope>
    <source>
        <strain evidence="12">TOA</strain>
    </source>
</reference>
<gene>
    <name evidence="11" type="ORF">KN71_001930</name>
</gene>
<evidence type="ECO:0000256" key="3">
    <source>
        <dbReference type="ARBA" id="ARBA00022670"/>
    </source>
</evidence>
<name>A0A454C9X0_METHO</name>
<dbReference type="GO" id="GO:0006508">
    <property type="term" value="P:proteolysis"/>
    <property type="evidence" value="ECO:0007669"/>
    <property type="project" value="UniProtKB-KW"/>
</dbReference>
<feature type="transmembrane region" description="Helical" evidence="10">
    <location>
        <begin position="89"/>
        <end position="109"/>
    </location>
</feature>
<proteinExistence type="inferred from homology"/>
<keyword evidence="4 10" id="KW-0812">Transmembrane</keyword>
<sequence>MQNKKISIFTKEYWKSQWKNALINASVYIGIFIIFALIDLLTKRNYYIPADYRDSEAIYSFGQPGAHAFLWYRTVFHAGTTLELGLGNVGLHIISFIIIFATFIGSLFFKNHWYIFVVAGLAVTAAGSLGNMYDRFQFKGVRDIIYFPWIDKGTFNFADSFLICGGIGTIISAIIIGLCFHNKQNKSKEEQLANDKNVDSENTFDSTK</sequence>
<dbReference type="AlphaFoldDB" id="A0A454C9X0"/>
<dbReference type="Proteomes" id="UP000029712">
    <property type="component" value="Chromosome"/>
</dbReference>
<keyword evidence="7 10" id="KW-1133">Transmembrane helix</keyword>
<evidence type="ECO:0000256" key="2">
    <source>
        <dbReference type="ARBA" id="ARBA00022475"/>
    </source>
</evidence>
<dbReference type="OrthoDB" id="397153at2"/>
<evidence type="ECO:0000256" key="5">
    <source>
        <dbReference type="ARBA" id="ARBA00022750"/>
    </source>
</evidence>
<dbReference type="Pfam" id="PF01252">
    <property type="entry name" value="Peptidase_A8"/>
    <property type="match status" value="1"/>
</dbReference>
<evidence type="ECO:0000313" key="11">
    <source>
        <dbReference type="EMBL" id="AYN65446.1"/>
    </source>
</evidence>
<dbReference type="GO" id="GO:0016020">
    <property type="term" value="C:membrane"/>
    <property type="evidence" value="ECO:0007669"/>
    <property type="project" value="InterPro"/>
</dbReference>
<dbReference type="PRINTS" id="PR00781">
    <property type="entry name" value="LIPOSIGPTASE"/>
</dbReference>
<keyword evidence="3" id="KW-0645">Protease</keyword>
<dbReference type="PANTHER" id="PTHR33695">
    <property type="entry name" value="LIPOPROTEIN SIGNAL PEPTIDASE"/>
    <property type="match status" value="1"/>
</dbReference>
<evidence type="ECO:0000313" key="12">
    <source>
        <dbReference type="Proteomes" id="UP000029712"/>
    </source>
</evidence>
<evidence type="ECO:0000256" key="7">
    <source>
        <dbReference type="ARBA" id="ARBA00022989"/>
    </source>
</evidence>
<feature type="transmembrane region" description="Helical" evidence="10">
    <location>
        <begin position="114"/>
        <end position="133"/>
    </location>
</feature>
<evidence type="ECO:0000256" key="9">
    <source>
        <dbReference type="RuleBase" id="RU004181"/>
    </source>
</evidence>
<keyword evidence="5" id="KW-0064">Aspartyl protease</keyword>
<dbReference type="GO" id="GO:0004190">
    <property type="term" value="F:aspartic-type endopeptidase activity"/>
    <property type="evidence" value="ECO:0007669"/>
    <property type="project" value="UniProtKB-KW"/>
</dbReference>
<keyword evidence="2" id="KW-1003">Cell membrane</keyword>
<evidence type="ECO:0000256" key="1">
    <source>
        <dbReference type="ARBA" id="ARBA00006139"/>
    </source>
</evidence>
<feature type="transmembrane region" description="Helical" evidence="10">
    <location>
        <begin position="160"/>
        <end position="180"/>
    </location>
</feature>
<accession>A0A454C9X0</accession>
<evidence type="ECO:0000256" key="6">
    <source>
        <dbReference type="ARBA" id="ARBA00022801"/>
    </source>
</evidence>
<dbReference type="PANTHER" id="PTHR33695:SF1">
    <property type="entry name" value="LIPOPROTEIN SIGNAL PEPTIDASE"/>
    <property type="match status" value="1"/>
</dbReference>
<evidence type="ECO:0000256" key="10">
    <source>
        <dbReference type="SAM" id="Phobius"/>
    </source>
</evidence>
<dbReference type="RefSeq" id="WP_036439177.1">
    <property type="nucleotide sequence ID" value="NZ_CP033021.1"/>
</dbReference>
<keyword evidence="6" id="KW-0378">Hydrolase</keyword>
<evidence type="ECO:0000256" key="4">
    <source>
        <dbReference type="ARBA" id="ARBA00022692"/>
    </source>
</evidence>
<organism evidence="11 12">
    <name type="scientific">Metamycoplasma hominis</name>
    <name type="common">Mycoplasma hominis</name>
    <dbReference type="NCBI Taxonomy" id="2098"/>
    <lineage>
        <taxon>Bacteria</taxon>
        <taxon>Bacillati</taxon>
        <taxon>Mycoplasmatota</taxon>
        <taxon>Mycoplasmoidales</taxon>
        <taxon>Metamycoplasmataceae</taxon>
        <taxon>Metamycoplasma</taxon>
    </lineage>
</organism>
<protein>
    <submittedName>
        <fullName evidence="11">Signal peptidase II</fullName>
    </submittedName>
</protein>
<dbReference type="InterPro" id="IPR001872">
    <property type="entry name" value="Peptidase_A8"/>
</dbReference>
<dbReference type="EMBL" id="CP033021">
    <property type="protein sequence ID" value="AYN65446.1"/>
    <property type="molecule type" value="Genomic_DNA"/>
</dbReference>